<gene>
    <name evidence="4" type="ORF">GCM10009675_04780</name>
</gene>
<dbReference type="RefSeq" id="WP_253854252.1">
    <property type="nucleotide sequence ID" value="NZ_BAAALM010000002.1"/>
</dbReference>
<reference evidence="4 5" key="1">
    <citation type="journal article" date="2019" name="Int. J. Syst. Evol. Microbiol.">
        <title>The Global Catalogue of Microorganisms (GCM) 10K type strain sequencing project: providing services to taxonomists for standard genome sequencing and annotation.</title>
        <authorList>
            <consortium name="The Broad Institute Genomics Platform"/>
            <consortium name="The Broad Institute Genome Sequencing Center for Infectious Disease"/>
            <person name="Wu L."/>
            <person name="Ma J."/>
        </authorList>
    </citation>
    <scope>NUCLEOTIDE SEQUENCE [LARGE SCALE GENOMIC DNA]</scope>
    <source>
        <strain evidence="4 5">JCM 13022</strain>
    </source>
</reference>
<evidence type="ECO:0000259" key="3">
    <source>
        <dbReference type="Pfam" id="PF14230"/>
    </source>
</evidence>
<protein>
    <recommendedName>
        <fullName evidence="3">DUF4333 domain-containing protein</fullName>
    </recommendedName>
</protein>
<feature type="chain" id="PRO_5045868340" description="DUF4333 domain-containing protein" evidence="2">
    <location>
        <begin position="21"/>
        <end position="138"/>
    </location>
</feature>
<evidence type="ECO:0000256" key="1">
    <source>
        <dbReference type="SAM" id="MobiDB-lite"/>
    </source>
</evidence>
<organism evidence="4 5">
    <name type="scientific">Prauserella alba</name>
    <dbReference type="NCBI Taxonomy" id="176898"/>
    <lineage>
        <taxon>Bacteria</taxon>
        <taxon>Bacillati</taxon>
        <taxon>Actinomycetota</taxon>
        <taxon>Actinomycetes</taxon>
        <taxon>Pseudonocardiales</taxon>
        <taxon>Pseudonocardiaceae</taxon>
        <taxon>Prauserella</taxon>
    </lineage>
</organism>
<dbReference type="Proteomes" id="UP001500467">
    <property type="component" value="Unassembled WGS sequence"/>
</dbReference>
<sequence length="138" mass="14618">MGRRPLAVLAGIVCLGWLTACNQPLGDEEPAPGTGAAAETTSASTTAGTDDGATGSSPVPSPTETVRFFDVERMNADVRRVVTEDYGLERVREVSCPRNEPVEVGASFTCYVELPGGERTVSITVETEKGRYRIGVPE</sequence>
<evidence type="ECO:0000256" key="2">
    <source>
        <dbReference type="SAM" id="SignalP"/>
    </source>
</evidence>
<dbReference type="EMBL" id="BAAALM010000002">
    <property type="protein sequence ID" value="GAA1193191.1"/>
    <property type="molecule type" value="Genomic_DNA"/>
</dbReference>
<feature type="domain" description="DUF4333" evidence="3">
    <location>
        <begin position="69"/>
        <end position="130"/>
    </location>
</feature>
<keyword evidence="5" id="KW-1185">Reference proteome</keyword>
<feature type="signal peptide" evidence="2">
    <location>
        <begin position="1"/>
        <end position="20"/>
    </location>
</feature>
<evidence type="ECO:0000313" key="4">
    <source>
        <dbReference type="EMBL" id="GAA1193191.1"/>
    </source>
</evidence>
<dbReference type="PROSITE" id="PS51257">
    <property type="entry name" value="PROKAR_LIPOPROTEIN"/>
    <property type="match status" value="1"/>
</dbReference>
<keyword evidence="2" id="KW-0732">Signal</keyword>
<name>A0ABN1V3I9_9PSEU</name>
<proteinExistence type="predicted"/>
<accession>A0ABN1V3I9</accession>
<dbReference type="InterPro" id="IPR025637">
    <property type="entry name" value="DUF4333"/>
</dbReference>
<feature type="region of interest" description="Disordered" evidence="1">
    <location>
        <begin position="26"/>
        <end position="66"/>
    </location>
</feature>
<comment type="caution">
    <text evidence="4">The sequence shown here is derived from an EMBL/GenBank/DDBJ whole genome shotgun (WGS) entry which is preliminary data.</text>
</comment>
<dbReference type="Pfam" id="PF14230">
    <property type="entry name" value="DUF4333"/>
    <property type="match status" value="1"/>
</dbReference>
<evidence type="ECO:0000313" key="5">
    <source>
        <dbReference type="Proteomes" id="UP001500467"/>
    </source>
</evidence>
<feature type="compositionally biased region" description="Low complexity" evidence="1">
    <location>
        <begin position="31"/>
        <end position="56"/>
    </location>
</feature>